<dbReference type="SUPFAM" id="SSF53955">
    <property type="entry name" value="Lysozyme-like"/>
    <property type="match status" value="1"/>
</dbReference>
<evidence type="ECO:0000313" key="3">
    <source>
        <dbReference type="Proteomes" id="UP000308697"/>
    </source>
</evidence>
<evidence type="ECO:0000313" key="2">
    <source>
        <dbReference type="EMBL" id="TJZ56818.1"/>
    </source>
</evidence>
<feature type="domain" description="Transglycosylase SLT" evidence="1">
    <location>
        <begin position="8"/>
        <end position="102"/>
    </location>
</feature>
<accession>A0A4V5MLR4</accession>
<dbReference type="Proteomes" id="UP000308697">
    <property type="component" value="Unassembled WGS sequence"/>
</dbReference>
<sequence>MNLTELRTLATEVGFTGSDINIAAAVAMAESSGNPGAVGDENLVDNKWGPSFGLFQIRSLKHPEQFSPPDTLRIAGKLKDPVFNAKAAKAIKKAHGWNQWSTFTSGAYRQFMDGGSGSGSGKFEPFPGASFFHTGQRSPIITAMHNRLVAEDCNRYTSSRDADVWGSGDVKSYAAWQHKLHLSGPDADGIPGKSSWDKLHVPNV</sequence>
<dbReference type="Pfam" id="PF18896">
    <property type="entry name" value="SLT_3"/>
    <property type="match status" value="1"/>
</dbReference>
<dbReference type="EMBL" id="SUMB01000002">
    <property type="protein sequence ID" value="TJZ56818.1"/>
    <property type="molecule type" value="Genomic_DNA"/>
</dbReference>
<comment type="caution">
    <text evidence="2">The sequence shown here is derived from an EMBL/GenBank/DDBJ whole genome shotgun (WGS) entry which is preliminary data.</text>
</comment>
<proteinExistence type="predicted"/>
<dbReference type="InterPro" id="IPR043992">
    <property type="entry name" value="SLT_3"/>
</dbReference>
<dbReference type="InterPro" id="IPR047763">
    <property type="entry name" value="PG_bind_dom_phiBT1-type"/>
</dbReference>
<dbReference type="InterPro" id="IPR023346">
    <property type="entry name" value="Lysozyme-like_dom_sf"/>
</dbReference>
<dbReference type="NCBIfam" id="NF038080">
    <property type="entry name" value="PG_bind_siph"/>
    <property type="match status" value="1"/>
</dbReference>
<reference evidence="2 3" key="1">
    <citation type="submission" date="2019-04" db="EMBL/GenBank/DDBJ databases">
        <title>Streptomyces piniterrae sp. nov., a heliquinomycin-producing actinomycete isolated from rhizosphere soil of Pinus yunnanensis.</title>
        <authorList>
            <person name="Zhuang X."/>
            <person name="Zhao J."/>
        </authorList>
    </citation>
    <scope>NUCLEOTIDE SEQUENCE [LARGE SCALE GENOMIC DNA]</scope>
    <source>
        <strain evidence="3">jys28</strain>
    </source>
</reference>
<organism evidence="2 3">
    <name type="scientific">Streptomyces piniterrae</name>
    <dbReference type="NCBI Taxonomy" id="2571125"/>
    <lineage>
        <taxon>Bacteria</taxon>
        <taxon>Bacillati</taxon>
        <taxon>Actinomycetota</taxon>
        <taxon>Actinomycetes</taxon>
        <taxon>Kitasatosporales</taxon>
        <taxon>Streptomycetaceae</taxon>
        <taxon>Streptomyces</taxon>
    </lineage>
</organism>
<evidence type="ECO:0000259" key="1">
    <source>
        <dbReference type="Pfam" id="PF18896"/>
    </source>
</evidence>
<dbReference type="AlphaFoldDB" id="A0A4V5MLR4"/>
<gene>
    <name evidence="2" type="ORF">FCH28_04660</name>
</gene>
<keyword evidence="3" id="KW-1185">Reference proteome</keyword>
<dbReference type="RefSeq" id="WP_136738438.1">
    <property type="nucleotide sequence ID" value="NZ_SUMB01000002.1"/>
</dbReference>
<name>A0A4V5MLR4_9ACTN</name>
<protein>
    <submittedName>
        <fullName evidence="2">N-acetylmuramoyl-L-alanine amidase</fullName>
    </submittedName>
</protein>
<dbReference type="OrthoDB" id="581371at2"/>